<dbReference type="CDD" id="cd02238">
    <property type="entry name" value="cupin_KdgF"/>
    <property type="match status" value="1"/>
</dbReference>
<reference evidence="2 3" key="1">
    <citation type="journal article" date="2009" name="Stand. Genomic Sci.">
        <title>Complete genome sequence of Pirellula staleyi type strain (ATCC 27377).</title>
        <authorList>
            <person name="Clum A."/>
            <person name="Tindall B.J."/>
            <person name="Sikorski J."/>
            <person name="Ivanova N."/>
            <person name="Mavrommatis K."/>
            <person name="Lucas S."/>
            <person name="Glavina del Rio T."/>
            <person name="Nolan M."/>
            <person name="Chen F."/>
            <person name="Tice H."/>
            <person name="Pitluck S."/>
            <person name="Cheng J.F."/>
            <person name="Chertkov O."/>
            <person name="Brettin T."/>
            <person name="Han C."/>
            <person name="Detter J.C."/>
            <person name="Kuske C."/>
            <person name="Bruce D."/>
            <person name="Goodwin L."/>
            <person name="Ovchinikova G."/>
            <person name="Pati A."/>
            <person name="Mikhailova N."/>
            <person name="Chen A."/>
            <person name="Palaniappan K."/>
            <person name="Land M."/>
            <person name="Hauser L."/>
            <person name="Chang Y.J."/>
            <person name="Jeffries C.D."/>
            <person name="Chain P."/>
            <person name="Rohde M."/>
            <person name="Goker M."/>
            <person name="Bristow J."/>
            <person name="Eisen J.A."/>
            <person name="Markowitz V."/>
            <person name="Hugenholtz P."/>
            <person name="Kyrpides N.C."/>
            <person name="Klenk H.P."/>
            <person name="Lapidus A."/>
        </authorList>
    </citation>
    <scope>NUCLEOTIDE SEQUENCE [LARGE SCALE GENOMIC DNA]</scope>
    <source>
        <strain evidence="3">ATCC 27377 / DSM 6068 / ICPB 4128</strain>
    </source>
</reference>
<dbReference type="Pfam" id="PF07883">
    <property type="entry name" value="Cupin_2"/>
    <property type="match status" value="1"/>
</dbReference>
<dbReference type="Gene3D" id="2.60.120.10">
    <property type="entry name" value="Jelly Rolls"/>
    <property type="match status" value="1"/>
</dbReference>
<dbReference type="AlphaFoldDB" id="D2R161"/>
<feature type="domain" description="Cupin type-2" evidence="1">
    <location>
        <begin position="42"/>
        <end position="109"/>
    </location>
</feature>
<dbReference type="SUPFAM" id="SSF51182">
    <property type="entry name" value="RmlC-like cupins"/>
    <property type="match status" value="1"/>
</dbReference>
<dbReference type="PANTHER" id="PTHR40112:SF1">
    <property type="entry name" value="H2HPP ISOMERASE"/>
    <property type="match status" value="1"/>
</dbReference>
<dbReference type="EMBL" id="CP001848">
    <property type="protein sequence ID" value="ADB18546.1"/>
    <property type="molecule type" value="Genomic_DNA"/>
</dbReference>
<evidence type="ECO:0000313" key="2">
    <source>
        <dbReference type="EMBL" id="ADB18546.1"/>
    </source>
</evidence>
<dbReference type="eggNOG" id="COG1917">
    <property type="taxonomic scope" value="Bacteria"/>
</dbReference>
<keyword evidence="3" id="KW-1185">Reference proteome</keyword>
<dbReference type="OrthoDB" id="9811153at2"/>
<evidence type="ECO:0000259" key="1">
    <source>
        <dbReference type="Pfam" id="PF07883"/>
    </source>
</evidence>
<protein>
    <submittedName>
        <fullName evidence="2">Cupin 2 conserved barrel domain protein</fullName>
    </submittedName>
</protein>
<dbReference type="InterPro" id="IPR052535">
    <property type="entry name" value="Bacilysin_H2HPP_isomerase"/>
</dbReference>
<sequence>MSSGTTPEQQSYFVKLDECSKHTIFPGVDIATMPGQQMMISIVTFEPNSKVAPHQHPHEQVGVLVEGELTFNIGGQVQTLGPGEMWRIPGGIEHSVVAGANPAKAIDIFHPIRDDYR</sequence>
<evidence type="ECO:0000313" key="3">
    <source>
        <dbReference type="Proteomes" id="UP000001887"/>
    </source>
</evidence>
<gene>
    <name evidence="2" type="ordered locus">Psta_3892</name>
</gene>
<organism evidence="2 3">
    <name type="scientific">Pirellula staleyi (strain ATCC 27377 / DSM 6068 / ICPB 4128)</name>
    <name type="common">Pirella staleyi</name>
    <dbReference type="NCBI Taxonomy" id="530564"/>
    <lineage>
        <taxon>Bacteria</taxon>
        <taxon>Pseudomonadati</taxon>
        <taxon>Planctomycetota</taxon>
        <taxon>Planctomycetia</taxon>
        <taxon>Pirellulales</taxon>
        <taxon>Pirellulaceae</taxon>
        <taxon>Pirellula</taxon>
    </lineage>
</organism>
<dbReference type="InterPro" id="IPR014710">
    <property type="entry name" value="RmlC-like_jellyroll"/>
</dbReference>
<name>D2R161_PIRSD</name>
<dbReference type="Proteomes" id="UP000001887">
    <property type="component" value="Chromosome"/>
</dbReference>
<dbReference type="PANTHER" id="PTHR40112">
    <property type="entry name" value="H2HPP ISOMERASE"/>
    <property type="match status" value="1"/>
</dbReference>
<dbReference type="HOGENOM" id="CLU_134269_2_0_0"/>
<dbReference type="KEGG" id="psl:Psta_3892"/>
<dbReference type="InterPro" id="IPR011051">
    <property type="entry name" value="RmlC_Cupin_sf"/>
</dbReference>
<dbReference type="STRING" id="530564.Psta_3892"/>
<dbReference type="InterPro" id="IPR013096">
    <property type="entry name" value="Cupin_2"/>
</dbReference>
<proteinExistence type="predicted"/>
<accession>D2R161</accession>